<evidence type="ECO:0008006" key="4">
    <source>
        <dbReference type="Google" id="ProtNLM"/>
    </source>
</evidence>
<name>A0AAD3H8C2_9STRA</name>
<dbReference type="InterPro" id="IPR011990">
    <property type="entry name" value="TPR-like_helical_dom_sf"/>
</dbReference>
<protein>
    <recommendedName>
        <fullName evidence="4">Pentacotripeptide-repeat region of PRORP domain-containing protein</fullName>
    </recommendedName>
</protein>
<dbReference type="InterPro" id="IPR016024">
    <property type="entry name" value="ARM-type_fold"/>
</dbReference>
<dbReference type="SUPFAM" id="SSF48371">
    <property type="entry name" value="ARM repeat"/>
    <property type="match status" value="1"/>
</dbReference>
<reference evidence="2 3" key="1">
    <citation type="journal article" date="2021" name="Sci. Rep.">
        <title>The genome of the diatom Chaetoceros tenuissimus carries an ancient integrated fragment of an extant virus.</title>
        <authorList>
            <person name="Hongo Y."/>
            <person name="Kimura K."/>
            <person name="Takaki Y."/>
            <person name="Yoshida Y."/>
            <person name="Baba S."/>
            <person name="Kobayashi G."/>
            <person name="Nagasaki K."/>
            <person name="Hano T."/>
            <person name="Tomaru Y."/>
        </authorList>
    </citation>
    <scope>NUCLEOTIDE SEQUENCE [LARGE SCALE GENOMIC DNA]</scope>
    <source>
        <strain evidence="2 3">NIES-3715</strain>
    </source>
</reference>
<gene>
    <name evidence="2" type="ORF">CTEN210_10853</name>
</gene>
<comment type="caution">
    <text evidence="2">The sequence shown here is derived from an EMBL/GenBank/DDBJ whole genome shotgun (WGS) entry which is preliminary data.</text>
</comment>
<keyword evidence="1" id="KW-0677">Repeat</keyword>
<dbReference type="EMBL" id="BLLK01000047">
    <property type="protein sequence ID" value="GFH54377.1"/>
    <property type="molecule type" value="Genomic_DNA"/>
</dbReference>
<dbReference type="PANTHER" id="PTHR47932">
    <property type="entry name" value="ATPASE EXPRESSION PROTEIN 3"/>
    <property type="match status" value="1"/>
</dbReference>
<evidence type="ECO:0000313" key="3">
    <source>
        <dbReference type="Proteomes" id="UP001054902"/>
    </source>
</evidence>
<sequence>MLRKCSRRIRIPAGLPLAGKRQNCIKLSHKHRNRIQNVRKNETHFMSLVRITTRTLSSSTRSIQERTSDLLDYIENQSNASYTLMDFDSVMEEWVEHKSIEGAQNAEALLDALEKSNLAPNAISYNHALNSYVQSDSGIKGAEKCEEILDRMISRCREYDEKDDFAKAPPEPLVSTFNHVMNAWAKSGSIESGYHAERVFRKMERWNFDCSYNLVHEHFTGIKPSARSLSIVLEAWGNSGHAKSFDRILAIFDNAYSKFEINKESSSSLLHVHQNVTPKIPMNTITFNTVLNGLYQNGKGKDIIEVVERVFSQMENMESYILGKAEFQDSDEEHSSVKPNTRTYSILMKCLTNATVEAKDKSIAETNASKVENILVSMEERYENGEDIKPNQITYTACMQAWAECSTVYGAQRTLSLLERMENLFEETSDKDFIPNTIHYNTCLSALCKVNDSEMVMEAEKLLGKMLDKEVADSISFNTIMNGILNSDPLTAFTNIQLLYERMEKSNIDPDTVTFNIMMDAIRNSKQSNAVTLILELLEKMISISKISPEFTPDAASFTIALNTISSSNSEEKAEPARKVFQQMISLHASRNDDKMKPDVRIFSAFIQACANQGGPSERKRAALKLALGAYENLCKSPKYGTPNSYTYGSLIKAIGRLGNQQEKFRLLEHVIRKCISEGQLSNITLNTFRKSASKQLQDKVFGQDRIPFEYFRYVRKQDRPNGS</sequence>
<accession>A0AAD3H8C2</accession>
<keyword evidence="3" id="KW-1185">Reference proteome</keyword>
<dbReference type="Gene3D" id="1.25.40.10">
    <property type="entry name" value="Tetratricopeptide repeat domain"/>
    <property type="match status" value="4"/>
</dbReference>
<dbReference type="Proteomes" id="UP001054902">
    <property type="component" value="Unassembled WGS sequence"/>
</dbReference>
<evidence type="ECO:0000313" key="2">
    <source>
        <dbReference type="EMBL" id="GFH54377.1"/>
    </source>
</evidence>
<organism evidence="2 3">
    <name type="scientific">Chaetoceros tenuissimus</name>
    <dbReference type="NCBI Taxonomy" id="426638"/>
    <lineage>
        <taxon>Eukaryota</taxon>
        <taxon>Sar</taxon>
        <taxon>Stramenopiles</taxon>
        <taxon>Ochrophyta</taxon>
        <taxon>Bacillariophyta</taxon>
        <taxon>Coscinodiscophyceae</taxon>
        <taxon>Chaetocerotophycidae</taxon>
        <taxon>Chaetocerotales</taxon>
        <taxon>Chaetocerotaceae</taxon>
        <taxon>Chaetoceros</taxon>
    </lineage>
</organism>
<dbReference type="PANTHER" id="PTHR47932:SF44">
    <property type="entry name" value="MIOREX COMPLEX COMPONENT 1"/>
    <property type="match status" value="1"/>
</dbReference>
<dbReference type="AlphaFoldDB" id="A0AAD3H8C2"/>
<evidence type="ECO:0000256" key="1">
    <source>
        <dbReference type="ARBA" id="ARBA00022737"/>
    </source>
</evidence>
<proteinExistence type="predicted"/>